<dbReference type="Proteomes" id="UP000606720">
    <property type="component" value="Unassembled WGS sequence"/>
</dbReference>
<sequence length="310" mass="34751">MTGLELLAYNNKQAKEESEEEPEFDSQLRLELPLGVAGQDLEIAEDYVTQTIDIRIPYADEEYFYDYPMLGSSDHIDSLSYENESGYGIVEFITDKVYEISSSYDENYFYIDFLTPHEVYDKVVVIDAGHGGNAPGATKQGIYEKDIDLDIVLELKEIFDTSEDKSIGVYYTRTDDSNPSFENRAGLANKSDADLFISIHNNSTQSGRMSNINGTQVMYDEKKADVEHGTKGLAEICLEEVTAMTGSSNKGLVEGNEIYIIRSSEAPVALIEVGFMTNQTELNNLRSKEYQMKVAQGVYNAIMRAFAEGY</sequence>
<dbReference type="EMBL" id="JACOPH010000009">
    <property type="protein sequence ID" value="MBC5714656.1"/>
    <property type="molecule type" value="Genomic_DNA"/>
</dbReference>
<dbReference type="CDD" id="cd02696">
    <property type="entry name" value="MurNAc-LAA"/>
    <property type="match status" value="1"/>
</dbReference>
<dbReference type="AlphaFoldDB" id="A0A923LQY8"/>
<feature type="domain" description="MurNAc-LAA" evidence="2">
    <location>
        <begin position="185"/>
        <end position="303"/>
    </location>
</feature>
<proteinExistence type="predicted"/>
<reference evidence="3" key="1">
    <citation type="submission" date="2020-08" db="EMBL/GenBank/DDBJ databases">
        <title>Genome public.</title>
        <authorList>
            <person name="Liu C."/>
            <person name="Sun Q."/>
        </authorList>
    </citation>
    <scope>NUCLEOTIDE SEQUENCE</scope>
    <source>
        <strain evidence="3">BX1005</strain>
    </source>
</reference>
<dbReference type="Pfam" id="PF01520">
    <property type="entry name" value="Amidase_3"/>
    <property type="match status" value="1"/>
</dbReference>
<evidence type="ECO:0000259" key="2">
    <source>
        <dbReference type="SMART" id="SM00646"/>
    </source>
</evidence>
<dbReference type="PANTHER" id="PTHR30404:SF0">
    <property type="entry name" value="N-ACETYLMURAMOYL-L-ALANINE AMIDASE AMIC"/>
    <property type="match status" value="1"/>
</dbReference>
<evidence type="ECO:0000313" key="3">
    <source>
        <dbReference type="EMBL" id="MBC5714656.1"/>
    </source>
</evidence>
<keyword evidence="4" id="KW-1185">Reference proteome</keyword>
<dbReference type="SUPFAM" id="SSF53187">
    <property type="entry name" value="Zn-dependent exopeptidases"/>
    <property type="match status" value="1"/>
</dbReference>
<evidence type="ECO:0000313" key="4">
    <source>
        <dbReference type="Proteomes" id="UP000606720"/>
    </source>
</evidence>
<dbReference type="PANTHER" id="PTHR30404">
    <property type="entry name" value="N-ACETYLMURAMOYL-L-ALANINE AMIDASE"/>
    <property type="match status" value="1"/>
</dbReference>
<comment type="caution">
    <text evidence="3">The sequence shown here is derived from an EMBL/GenBank/DDBJ whole genome shotgun (WGS) entry which is preliminary data.</text>
</comment>
<dbReference type="GO" id="GO:0030288">
    <property type="term" value="C:outer membrane-bounded periplasmic space"/>
    <property type="evidence" value="ECO:0007669"/>
    <property type="project" value="TreeGrafter"/>
</dbReference>
<dbReference type="InterPro" id="IPR050695">
    <property type="entry name" value="N-acetylmuramoyl_amidase_3"/>
</dbReference>
<dbReference type="SMART" id="SM00646">
    <property type="entry name" value="Ami_3"/>
    <property type="match status" value="1"/>
</dbReference>
<evidence type="ECO:0000256" key="1">
    <source>
        <dbReference type="ARBA" id="ARBA00022801"/>
    </source>
</evidence>
<accession>A0A923LQY8</accession>
<dbReference type="GO" id="GO:0008745">
    <property type="term" value="F:N-acetylmuramoyl-L-alanine amidase activity"/>
    <property type="evidence" value="ECO:0007669"/>
    <property type="project" value="InterPro"/>
</dbReference>
<dbReference type="GO" id="GO:0009253">
    <property type="term" value="P:peptidoglycan catabolic process"/>
    <property type="evidence" value="ECO:0007669"/>
    <property type="project" value="InterPro"/>
</dbReference>
<organism evidence="3 4">
    <name type="scientific">Roseburia zhanii</name>
    <dbReference type="NCBI Taxonomy" id="2763064"/>
    <lineage>
        <taxon>Bacteria</taxon>
        <taxon>Bacillati</taxon>
        <taxon>Bacillota</taxon>
        <taxon>Clostridia</taxon>
        <taxon>Lachnospirales</taxon>
        <taxon>Lachnospiraceae</taxon>
        <taxon>Roseburia</taxon>
    </lineage>
</organism>
<dbReference type="InterPro" id="IPR002508">
    <property type="entry name" value="MurNAc-LAA_cat"/>
</dbReference>
<protein>
    <submittedName>
        <fullName evidence="3">N-acetylmuramoyl-L-alanine amidase</fullName>
    </submittedName>
</protein>
<dbReference type="Gene3D" id="3.40.630.40">
    <property type="entry name" value="Zn-dependent exopeptidases"/>
    <property type="match status" value="1"/>
</dbReference>
<gene>
    <name evidence="3" type="ORF">H8S17_10650</name>
</gene>
<name>A0A923LQY8_9FIRM</name>
<keyword evidence="1" id="KW-0378">Hydrolase</keyword>